<feature type="region of interest" description="Disordered" evidence="1">
    <location>
        <begin position="275"/>
        <end position="357"/>
    </location>
</feature>
<feature type="signal peptide" evidence="2">
    <location>
        <begin position="1"/>
        <end position="20"/>
    </location>
</feature>
<feature type="region of interest" description="Disordered" evidence="1">
    <location>
        <begin position="560"/>
        <end position="642"/>
    </location>
</feature>
<feature type="compositionally biased region" description="Basic and acidic residues" evidence="1">
    <location>
        <begin position="84"/>
        <end position="94"/>
    </location>
</feature>
<dbReference type="PROSITE" id="PS51257">
    <property type="entry name" value="PROKAR_LIPOPROTEIN"/>
    <property type="match status" value="1"/>
</dbReference>
<evidence type="ECO:0000313" key="4">
    <source>
        <dbReference type="Proteomes" id="UP000053097"/>
    </source>
</evidence>
<feature type="compositionally biased region" description="Basic and acidic residues" evidence="1">
    <location>
        <begin position="416"/>
        <end position="425"/>
    </location>
</feature>
<evidence type="ECO:0000313" key="3">
    <source>
        <dbReference type="EMBL" id="EZA57394.1"/>
    </source>
</evidence>
<reference evidence="3 4" key="1">
    <citation type="journal article" date="2014" name="Curr. Biol.">
        <title>The genome of the clonal raider ant Cerapachys biroi.</title>
        <authorList>
            <person name="Oxley P.R."/>
            <person name="Ji L."/>
            <person name="Fetter-Pruneda I."/>
            <person name="McKenzie S.K."/>
            <person name="Li C."/>
            <person name="Hu H."/>
            <person name="Zhang G."/>
            <person name="Kronauer D.J."/>
        </authorList>
    </citation>
    <scope>NUCLEOTIDE SEQUENCE [LARGE SCALE GENOMIC DNA]</scope>
</reference>
<feature type="compositionally biased region" description="Polar residues" evidence="1">
    <location>
        <begin position="565"/>
        <end position="574"/>
    </location>
</feature>
<feature type="region of interest" description="Disordered" evidence="1">
    <location>
        <begin position="73"/>
        <end position="94"/>
    </location>
</feature>
<dbReference type="Proteomes" id="UP000053097">
    <property type="component" value="Unassembled WGS sequence"/>
</dbReference>
<name>A0A026WQL1_OOCBI</name>
<keyword evidence="3" id="KW-0675">Receptor</keyword>
<feature type="compositionally biased region" description="Basic and acidic residues" evidence="1">
    <location>
        <begin position="575"/>
        <end position="587"/>
    </location>
</feature>
<evidence type="ECO:0000256" key="2">
    <source>
        <dbReference type="SAM" id="SignalP"/>
    </source>
</evidence>
<feature type="compositionally biased region" description="Acidic residues" evidence="1">
    <location>
        <begin position="287"/>
        <end position="296"/>
    </location>
</feature>
<evidence type="ECO:0000256" key="1">
    <source>
        <dbReference type="SAM" id="MobiDB-lite"/>
    </source>
</evidence>
<keyword evidence="4" id="KW-1185">Reference proteome</keyword>
<gene>
    <name evidence="3" type="ORF">X777_02402</name>
</gene>
<feature type="region of interest" description="Disordered" evidence="1">
    <location>
        <begin position="735"/>
        <end position="778"/>
    </location>
</feature>
<accession>A0A026WQL1</accession>
<organism evidence="3 4">
    <name type="scientific">Ooceraea biroi</name>
    <name type="common">Clonal raider ant</name>
    <name type="synonym">Cerapachys biroi</name>
    <dbReference type="NCBI Taxonomy" id="2015173"/>
    <lineage>
        <taxon>Eukaryota</taxon>
        <taxon>Metazoa</taxon>
        <taxon>Ecdysozoa</taxon>
        <taxon>Arthropoda</taxon>
        <taxon>Hexapoda</taxon>
        <taxon>Insecta</taxon>
        <taxon>Pterygota</taxon>
        <taxon>Neoptera</taxon>
        <taxon>Endopterygota</taxon>
        <taxon>Hymenoptera</taxon>
        <taxon>Apocrita</taxon>
        <taxon>Aculeata</taxon>
        <taxon>Formicoidea</taxon>
        <taxon>Formicidae</taxon>
        <taxon>Dorylinae</taxon>
        <taxon>Ooceraea</taxon>
    </lineage>
</organism>
<feature type="compositionally biased region" description="Basic and acidic residues" evidence="1">
    <location>
        <begin position="307"/>
        <end position="357"/>
    </location>
</feature>
<feature type="region of interest" description="Disordered" evidence="1">
    <location>
        <begin position="399"/>
        <end position="527"/>
    </location>
</feature>
<feature type="chain" id="PRO_5001545842" evidence="2">
    <location>
        <begin position="21"/>
        <end position="815"/>
    </location>
</feature>
<feature type="compositionally biased region" description="Polar residues" evidence="1">
    <location>
        <begin position="477"/>
        <end position="492"/>
    </location>
</feature>
<dbReference type="STRING" id="2015173.A0A026WQL1"/>
<feature type="compositionally biased region" description="Basic and acidic residues" evidence="1">
    <location>
        <begin position="450"/>
        <end position="474"/>
    </location>
</feature>
<keyword evidence="2" id="KW-0732">Signal</keyword>
<proteinExistence type="predicted"/>
<dbReference type="AlphaFoldDB" id="A0A026WQL1"/>
<dbReference type="EMBL" id="KK107148">
    <property type="protein sequence ID" value="EZA57394.1"/>
    <property type="molecule type" value="Genomic_DNA"/>
</dbReference>
<dbReference type="OMA" id="YEQCSYV"/>
<feature type="compositionally biased region" description="Basic and acidic residues" evidence="1">
    <location>
        <begin position="433"/>
        <end position="442"/>
    </location>
</feature>
<protein>
    <submittedName>
        <fullName evidence="3">Glutamate receptor, ionotropic kainate</fullName>
    </submittedName>
</protein>
<feature type="compositionally biased region" description="Basic and acidic residues" evidence="1">
    <location>
        <begin position="747"/>
        <end position="778"/>
    </location>
</feature>
<sequence length="815" mass="92151">MVCCKVYLILSTLIACHVNANHESLKTLSQQIDVSQVPWNSRYDIYEGASSKVLPRFYDSYGSNRDRSGDYFGSSSEHLPIPSFKKEPRQGNEKKISKKPIIPFYALANGDSFKHKEFVPLSAIAHCREVKVKSIGEEPRKSFTTCYKCKDPKTKSTYERCSYNGPKRSASASTKVERFLSAPVSFRYRRSSLGEGVAGDSYGDYHGKLRHPYRFAEEYFIDATHDVPAAYENKGEVCDKVVKDSMVCMVCKDAKTNGKYEQCSYVNQPREKAYSYTKSSSFGKPQEEDDSADQPEETSPKSFNFEASDRRKDRNPTVVEESRSEYRYPSEDHSNRASTKKAKEQDDGVRDDATSADCKKVQKDSKTCVICKDPANGGTYEKCTYNYQPNEKLYKYSRSKNFGYPDKTSDSSFNRETAETSDKSTDYPQSSDATHDYFDSGRLEVPTYPRRSDRLGEAKEATDDSDNTLHDSAEHGNASNYPEGSSNTEYPISSSNTNSESDTDTYEGVTSPKSASEDNSEDNTDHCEKFQKDSMTCTVCKDPKTGDDFERCSYSYQPSDKLFSYSKSTSFGNSQRDRSRDAPHQDEESSDSSETAREGSYGYIPRQTYEASTADGTTSKDDDTEEQQSKKEVDTGYLNTARKKEEIEEFMQNFKKEDRSKCKKIMRDKMTCYQCVDEDGFQKEECVFVTGEESDKAQLAFPQVKQFQIDPAASSARRLGLSTPTRAKTTADLLEPNASASGNSYVRMEKPDNEYPEEAPHTAEETKEAEPYDYTSETRPRYDKVLGFTLPAYMFTTSEHEAAFDEIVASGRDQR</sequence>